<keyword evidence="1" id="KW-1133">Transmembrane helix</keyword>
<evidence type="ECO:0000313" key="3">
    <source>
        <dbReference type="Proteomes" id="UP000241010"/>
    </source>
</evidence>
<feature type="transmembrane region" description="Helical" evidence="1">
    <location>
        <begin position="123"/>
        <end position="144"/>
    </location>
</feature>
<dbReference type="Proteomes" id="UP000241010">
    <property type="component" value="Unassembled WGS sequence"/>
</dbReference>
<proteinExistence type="predicted"/>
<dbReference type="AlphaFoldDB" id="A0A2T4JWZ6"/>
<keyword evidence="1" id="KW-0812">Transmembrane</keyword>
<evidence type="ECO:0000313" key="2">
    <source>
        <dbReference type="EMBL" id="PTE22273.1"/>
    </source>
</evidence>
<keyword evidence="3" id="KW-1185">Reference proteome</keyword>
<reference evidence="2 3" key="1">
    <citation type="submission" date="2018-03" db="EMBL/GenBank/DDBJ databases">
        <title>Cereibacter changlensis.</title>
        <authorList>
            <person name="Meyer T.E."/>
            <person name="Miller S."/>
            <person name="Lodha T."/>
            <person name="Gandham S."/>
            <person name="Chintalapati S."/>
            <person name="Chintalapati V.R."/>
        </authorList>
    </citation>
    <scope>NUCLEOTIDE SEQUENCE [LARGE SCALE GENOMIC DNA]</scope>
    <source>
        <strain evidence="2 3">JA139</strain>
    </source>
</reference>
<dbReference type="EMBL" id="PZKG01000026">
    <property type="protein sequence ID" value="PTE22273.1"/>
    <property type="molecule type" value="Genomic_DNA"/>
</dbReference>
<organism evidence="2 3">
    <name type="scientific">Cereibacter changlensis JA139</name>
    <dbReference type="NCBI Taxonomy" id="1188249"/>
    <lineage>
        <taxon>Bacteria</taxon>
        <taxon>Pseudomonadati</taxon>
        <taxon>Pseudomonadota</taxon>
        <taxon>Alphaproteobacteria</taxon>
        <taxon>Rhodobacterales</taxon>
        <taxon>Paracoccaceae</taxon>
        <taxon>Cereibacter</taxon>
    </lineage>
</organism>
<evidence type="ECO:0000256" key="1">
    <source>
        <dbReference type="SAM" id="Phobius"/>
    </source>
</evidence>
<dbReference type="RefSeq" id="WP_107663419.1">
    <property type="nucleotide sequence ID" value="NZ_PZKG01000026.1"/>
</dbReference>
<dbReference type="OrthoDB" id="8227988at2"/>
<accession>A0A2T4JWZ6</accession>
<dbReference type="InterPro" id="IPR010654">
    <property type="entry name" value="Phage_lambda_tail_I"/>
</dbReference>
<sequence>MMRTIHLHGSLGEKFGHQIKLDVQTIPEAVRALTVVLPGFRDEFQFGAWHVVVGKTVETGLDLDIEGVEGFNLGSRDLHFVPALVGAKRGGLLKVVMGVALMGLSFGFTGGIMGAAVFGTTTVGSIVGTLGLSLAVAGISTMLAPEMEAENDEESFLMTGPTNAGREGSIVPIVYGEVITGGVLISAEMDIDQLKGEDGQPINTALNLFSKSGEQGATSR</sequence>
<comment type="caution">
    <text evidence="2">The sequence shown here is derived from an EMBL/GenBank/DDBJ whole genome shotgun (WGS) entry which is preliminary data.</text>
</comment>
<dbReference type="Pfam" id="PF06805">
    <property type="entry name" value="Lambda_tail_I"/>
    <property type="match status" value="1"/>
</dbReference>
<gene>
    <name evidence="2" type="ORF">C5F48_08195</name>
</gene>
<protein>
    <recommendedName>
        <fullName evidence="4">Phage tail protein</fullName>
    </recommendedName>
</protein>
<keyword evidence="1" id="KW-0472">Membrane</keyword>
<name>A0A2T4JWZ6_9RHOB</name>
<evidence type="ECO:0008006" key="4">
    <source>
        <dbReference type="Google" id="ProtNLM"/>
    </source>
</evidence>
<feature type="transmembrane region" description="Helical" evidence="1">
    <location>
        <begin position="95"/>
        <end position="117"/>
    </location>
</feature>